<dbReference type="PANTHER" id="PTHR20997:SF2">
    <property type="entry name" value="EG:BACR42I17.2 PROTEIN-RELATED"/>
    <property type="match status" value="1"/>
</dbReference>
<reference evidence="2" key="1">
    <citation type="submission" date="2022-05" db="EMBL/GenBank/DDBJ databases">
        <authorList>
            <person name="Okamura Y."/>
        </authorList>
    </citation>
    <scope>NUCLEOTIDE SEQUENCE</scope>
</reference>
<protein>
    <submittedName>
        <fullName evidence="2">Uncharacterized protein</fullName>
    </submittedName>
</protein>
<dbReference type="Pfam" id="PF07165">
    <property type="entry name" value="DUF1397"/>
    <property type="match status" value="1"/>
</dbReference>
<name>A0A9P0WSZ5_PIEBR</name>
<keyword evidence="3" id="KW-1185">Reference proteome</keyword>
<dbReference type="AlphaFoldDB" id="A0A9P0WSZ5"/>
<dbReference type="PANTHER" id="PTHR20997">
    <property type="entry name" value="EG:BACR42I17.2 PROTEIN-RELATED"/>
    <property type="match status" value="1"/>
</dbReference>
<dbReference type="InterPro" id="IPR009832">
    <property type="entry name" value="DUF1397"/>
</dbReference>
<evidence type="ECO:0000256" key="1">
    <source>
        <dbReference type="SAM" id="SignalP"/>
    </source>
</evidence>
<keyword evidence="1" id="KW-0732">Signal</keyword>
<organism evidence="2 3">
    <name type="scientific">Pieris brassicae</name>
    <name type="common">White butterfly</name>
    <name type="synonym">Large white butterfly</name>
    <dbReference type="NCBI Taxonomy" id="7116"/>
    <lineage>
        <taxon>Eukaryota</taxon>
        <taxon>Metazoa</taxon>
        <taxon>Ecdysozoa</taxon>
        <taxon>Arthropoda</taxon>
        <taxon>Hexapoda</taxon>
        <taxon>Insecta</taxon>
        <taxon>Pterygota</taxon>
        <taxon>Neoptera</taxon>
        <taxon>Endopterygota</taxon>
        <taxon>Lepidoptera</taxon>
        <taxon>Glossata</taxon>
        <taxon>Ditrysia</taxon>
        <taxon>Papilionoidea</taxon>
        <taxon>Pieridae</taxon>
        <taxon>Pierinae</taxon>
        <taxon>Pieris</taxon>
    </lineage>
</organism>
<evidence type="ECO:0000313" key="3">
    <source>
        <dbReference type="Proteomes" id="UP001152562"/>
    </source>
</evidence>
<accession>A0A9P0WSZ5</accession>
<dbReference type="Proteomes" id="UP001152562">
    <property type="component" value="Unassembled WGS sequence"/>
</dbReference>
<feature type="chain" id="PRO_5040146373" evidence="1">
    <location>
        <begin position="26"/>
        <end position="238"/>
    </location>
</feature>
<feature type="signal peptide" evidence="1">
    <location>
        <begin position="1"/>
        <end position="25"/>
    </location>
</feature>
<proteinExistence type="predicted"/>
<evidence type="ECO:0000313" key="2">
    <source>
        <dbReference type="EMBL" id="CAH3828240.1"/>
    </source>
</evidence>
<gene>
    <name evidence="2" type="ORF">PIBRA_LOCUS120</name>
</gene>
<comment type="caution">
    <text evidence="2">The sequence shown here is derived from an EMBL/GenBank/DDBJ whole genome shotgun (WGS) entry which is preliminary data.</text>
</comment>
<sequence length="238" mass="26622">MFMKLFIVACLAVAVFECGIPPSSTTADLNQKGLLKDAFRRTCIQNDAEDKAPQTEAAIDTFLDCIKAQIDTDTLNNELYAIERDGAVHPEVIKKYCDKKPAFQSCIAGLFDGVYPCLSADVRGDLDSDKNATDHFLNYICHNHGERIILFMAEGEFRCFNEKKDVIATCMESHRKDVIEAGKDVKNMNINYFCNNFMLTTSCAMSALENCTSRTPSNVLESFSKYVKNSTPCKKSKQ</sequence>
<dbReference type="EMBL" id="CALOZG010000001">
    <property type="protein sequence ID" value="CAH3828240.1"/>
    <property type="molecule type" value="Genomic_DNA"/>
</dbReference>